<dbReference type="SUPFAM" id="SSF53955">
    <property type="entry name" value="Lysozyme-like"/>
    <property type="match status" value="1"/>
</dbReference>
<dbReference type="InterPro" id="IPR023346">
    <property type="entry name" value="Lysozyme-like_dom_sf"/>
</dbReference>
<proteinExistence type="inferred from homology"/>
<name>F7NL45_9FIRM</name>
<dbReference type="Proteomes" id="UP000003240">
    <property type="component" value="Unassembled WGS sequence"/>
</dbReference>
<dbReference type="GO" id="GO:0016020">
    <property type="term" value="C:membrane"/>
    <property type="evidence" value="ECO:0007669"/>
    <property type="project" value="InterPro"/>
</dbReference>
<evidence type="ECO:0000259" key="3">
    <source>
        <dbReference type="Pfam" id="PF01464"/>
    </source>
</evidence>
<feature type="compositionally biased region" description="Polar residues" evidence="2">
    <location>
        <begin position="30"/>
        <end position="53"/>
    </location>
</feature>
<dbReference type="EMBL" id="AFGF01000126">
    <property type="protein sequence ID" value="EGO63150.1"/>
    <property type="molecule type" value="Genomic_DNA"/>
</dbReference>
<reference evidence="4 5" key="1">
    <citation type="journal article" date="2011" name="EMBO J.">
        <title>Structural diversity of bacterial flagellar motors.</title>
        <authorList>
            <person name="Chen S."/>
            <person name="Beeby M."/>
            <person name="Murphy G.E."/>
            <person name="Leadbetter J.R."/>
            <person name="Hendrixson D.R."/>
            <person name="Briegel A."/>
            <person name="Li Z."/>
            <person name="Shi J."/>
            <person name="Tocheva E.I."/>
            <person name="Muller A."/>
            <person name="Dobro M.J."/>
            <person name="Jensen G.J."/>
        </authorList>
    </citation>
    <scope>NUCLEOTIDE SEQUENCE [LARGE SCALE GENOMIC DNA]</scope>
    <source>
        <strain evidence="4 5">DSM 6540</strain>
    </source>
</reference>
<evidence type="ECO:0000256" key="1">
    <source>
        <dbReference type="ARBA" id="ARBA00007734"/>
    </source>
</evidence>
<comment type="similarity">
    <text evidence="1">Belongs to the transglycosylase Slt family.</text>
</comment>
<accession>F7NL45</accession>
<dbReference type="GO" id="GO:0008933">
    <property type="term" value="F:peptidoglycan lytic transglycosylase activity"/>
    <property type="evidence" value="ECO:0007669"/>
    <property type="project" value="InterPro"/>
</dbReference>
<comment type="caution">
    <text evidence="4">The sequence shown here is derived from an EMBL/GenBank/DDBJ whole genome shotgun (WGS) entry which is preliminary data.</text>
</comment>
<dbReference type="Gene3D" id="1.10.530.10">
    <property type="match status" value="1"/>
</dbReference>
<dbReference type="eggNOG" id="COG0741">
    <property type="taxonomic scope" value="Bacteria"/>
</dbReference>
<protein>
    <submittedName>
        <fullName evidence="4">Lytic murein transglycosylase</fullName>
    </submittedName>
</protein>
<gene>
    <name evidence="4" type="ORF">ALO_14087</name>
</gene>
<sequence length="214" mass="23660">MKMNGIARVMARISDIEKRFQPIPQRNAKHTANLSGQSTTAQPTSRSVSGTAESSFADYLSTAQRQQAPVRFRQSAVSQTENDSRFQAQHRNQVQRMVHATAEKYGVDPKLAVAVAKVESDFSANAVSSAGAVGVMQLMPETARKLNVRNIRDPKENIDGGVRYLKEMLDTFNGDVRKAVAAYNAGPEAVKSYQDVPPYPETKNYVAKVMSFYR</sequence>
<dbReference type="Pfam" id="PF01464">
    <property type="entry name" value="SLT"/>
    <property type="match status" value="1"/>
</dbReference>
<feature type="region of interest" description="Disordered" evidence="2">
    <location>
        <begin position="25"/>
        <end position="53"/>
    </location>
</feature>
<dbReference type="InterPro" id="IPR008258">
    <property type="entry name" value="Transglycosylase_SLT_dom_1"/>
</dbReference>
<dbReference type="AlphaFoldDB" id="F7NL45"/>
<dbReference type="PANTHER" id="PTHR37423:SF2">
    <property type="entry name" value="MEMBRANE-BOUND LYTIC MUREIN TRANSGLYCOSYLASE C"/>
    <property type="match status" value="1"/>
</dbReference>
<dbReference type="CDD" id="cd00254">
    <property type="entry name" value="LT-like"/>
    <property type="match status" value="1"/>
</dbReference>
<dbReference type="PROSITE" id="PS00922">
    <property type="entry name" value="TRANSGLYCOSYLASE"/>
    <property type="match status" value="1"/>
</dbReference>
<keyword evidence="5" id="KW-1185">Reference proteome</keyword>
<dbReference type="GO" id="GO:0000270">
    <property type="term" value="P:peptidoglycan metabolic process"/>
    <property type="evidence" value="ECO:0007669"/>
    <property type="project" value="InterPro"/>
</dbReference>
<evidence type="ECO:0000256" key="2">
    <source>
        <dbReference type="SAM" id="MobiDB-lite"/>
    </source>
</evidence>
<evidence type="ECO:0000313" key="5">
    <source>
        <dbReference type="Proteomes" id="UP000003240"/>
    </source>
</evidence>
<organism evidence="4 5">
    <name type="scientific">Acetonema longum DSM 6540</name>
    <dbReference type="NCBI Taxonomy" id="1009370"/>
    <lineage>
        <taxon>Bacteria</taxon>
        <taxon>Bacillati</taxon>
        <taxon>Bacillota</taxon>
        <taxon>Negativicutes</taxon>
        <taxon>Acetonemataceae</taxon>
        <taxon>Acetonema</taxon>
    </lineage>
</organism>
<evidence type="ECO:0000313" key="4">
    <source>
        <dbReference type="EMBL" id="EGO63150.1"/>
    </source>
</evidence>
<dbReference type="PANTHER" id="PTHR37423">
    <property type="entry name" value="SOLUBLE LYTIC MUREIN TRANSGLYCOSYLASE-RELATED"/>
    <property type="match status" value="1"/>
</dbReference>
<feature type="domain" description="Transglycosylase SLT" evidence="3">
    <location>
        <begin position="98"/>
        <end position="197"/>
    </location>
</feature>
<dbReference type="STRING" id="1009370.ALO_14087"/>
<dbReference type="InterPro" id="IPR000189">
    <property type="entry name" value="Transglyc_AS"/>
</dbReference>